<dbReference type="AlphaFoldDB" id="A0A3B0X5Z1"/>
<proteinExistence type="predicted"/>
<keyword evidence="1" id="KW-0812">Transmembrane</keyword>
<keyword evidence="1" id="KW-0472">Membrane</keyword>
<gene>
    <name evidence="2" type="ORF">MNBD_GAMMA10-440</name>
</gene>
<keyword evidence="1" id="KW-1133">Transmembrane helix</keyword>
<evidence type="ECO:0000256" key="1">
    <source>
        <dbReference type="SAM" id="Phobius"/>
    </source>
</evidence>
<name>A0A3B0X5Z1_9ZZZZ</name>
<protein>
    <submittedName>
        <fullName evidence="2">Uncharacterized protein</fullName>
    </submittedName>
</protein>
<dbReference type="EMBL" id="UOFJ01000118">
    <property type="protein sequence ID" value="VAW63728.1"/>
    <property type="molecule type" value="Genomic_DNA"/>
</dbReference>
<reference evidence="2" key="1">
    <citation type="submission" date="2018-06" db="EMBL/GenBank/DDBJ databases">
        <authorList>
            <person name="Zhirakovskaya E."/>
        </authorList>
    </citation>
    <scope>NUCLEOTIDE SEQUENCE</scope>
</reference>
<feature type="transmembrane region" description="Helical" evidence="1">
    <location>
        <begin position="6"/>
        <end position="32"/>
    </location>
</feature>
<sequence>MSNYRLILRVIFRIMAFAGALGLVYVFSLGFFQSSEKAAMHQFDLSLLENDAGTYFRVNDRELLVVKYDNKFSVFWSNDPVYGCRLEYESLLIRAVCIDIKYSLQGYSQAKDQQLLKPDYKIINDNQLVVY</sequence>
<evidence type="ECO:0000313" key="2">
    <source>
        <dbReference type="EMBL" id="VAW63728.1"/>
    </source>
</evidence>
<accession>A0A3B0X5Z1</accession>
<organism evidence="2">
    <name type="scientific">hydrothermal vent metagenome</name>
    <dbReference type="NCBI Taxonomy" id="652676"/>
    <lineage>
        <taxon>unclassified sequences</taxon>
        <taxon>metagenomes</taxon>
        <taxon>ecological metagenomes</taxon>
    </lineage>
</organism>